<name>A0A1H7ZEX8_9RHOB</name>
<feature type="domain" description="Aminotransferase class I/classII large" evidence="4">
    <location>
        <begin position="59"/>
        <end position="304"/>
    </location>
</feature>
<dbReference type="InterPro" id="IPR015424">
    <property type="entry name" value="PyrdxlP-dep_Trfase"/>
</dbReference>
<dbReference type="Gene3D" id="3.40.640.10">
    <property type="entry name" value="Type I PLP-dependent aspartate aminotransferase-like (Major domain)"/>
    <property type="match status" value="1"/>
</dbReference>
<organism evidence="5 6">
    <name type="scientific">Gemmobacter aquatilis</name>
    <dbReference type="NCBI Taxonomy" id="933059"/>
    <lineage>
        <taxon>Bacteria</taxon>
        <taxon>Pseudomonadati</taxon>
        <taxon>Pseudomonadota</taxon>
        <taxon>Alphaproteobacteria</taxon>
        <taxon>Rhodobacterales</taxon>
        <taxon>Paracoccaceae</taxon>
        <taxon>Gemmobacter</taxon>
    </lineage>
</organism>
<dbReference type="SUPFAM" id="SSF53383">
    <property type="entry name" value="PLP-dependent transferases"/>
    <property type="match status" value="1"/>
</dbReference>
<keyword evidence="3" id="KW-0808">Transferase</keyword>
<dbReference type="PANTHER" id="PTHR42885">
    <property type="entry name" value="HISTIDINOL-PHOSPHATE AMINOTRANSFERASE-RELATED"/>
    <property type="match status" value="1"/>
</dbReference>
<evidence type="ECO:0000256" key="2">
    <source>
        <dbReference type="ARBA" id="ARBA00022898"/>
    </source>
</evidence>
<comment type="cofactor">
    <cofactor evidence="1 3">
        <name>pyridoxal 5'-phosphate</name>
        <dbReference type="ChEBI" id="CHEBI:597326"/>
    </cofactor>
</comment>
<keyword evidence="3" id="KW-0032">Aminotransferase</keyword>
<sequence>MTADNTPDHGGGIDAAAARWGGPRGAWIDLSTGINPDPYPLPPLPPDCWAALPDAAARDALLTAARRFWQVPDGAEIVPAAGASALIARLPALCPAPALIEGPTYNEHARAFRHAGLAVQTEGPAPVRVIVHPNNPDGRLWPHTTAGERLTIIDESFCDVTPEASQIARSATDGVIVLKSFGKFWGLAGLRLGFAMGTRATLTGPTGHLSDLLGPWSVSGPALVTGTAALSDPGWADATRSRLARDAARLDALVTAQGATLVGGTTLFRLYDVGDAALWQDALARHRIWSRTFPYSTRWLRLGLPPAQGWDRLTTALGTLA</sequence>
<keyword evidence="6" id="KW-1185">Reference proteome</keyword>
<protein>
    <recommendedName>
        <fullName evidence="3">Aminotransferase</fullName>
        <ecNumber evidence="3">2.6.1.-</ecNumber>
    </recommendedName>
</protein>
<gene>
    <name evidence="5" type="ORF">SAMN04488103_101503</name>
</gene>
<dbReference type="RefSeq" id="WP_091296274.1">
    <property type="nucleotide sequence ID" value="NZ_FOCE01000001.1"/>
</dbReference>
<keyword evidence="2" id="KW-0663">Pyridoxal phosphate</keyword>
<evidence type="ECO:0000256" key="3">
    <source>
        <dbReference type="RuleBase" id="RU000481"/>
    </source>
</evidence>
<dbReference type="Proteomes" id="UP000198761">
    <property type="component" value="Unassembled WGS sequence"/>
</dbReference>
<comment type="similarity">
    <text evidence="3">Belongs to the class-I pyridoxal-phosphate-dependent aminotransferase family.</text>
</comment>
<dbReference type="InterPro" id="IPR015421">
    <property type="entry name" value="PyrdxlP-dep_Trfase_major"/>
</dbReference>
<dbReference type="Gene3D" id="3.90.1150.10">
    <property type="entry name" value="Aspartate Aminotransferase, domain 1"/>
    <property type="match status" value="1"/>
</dbReference>
<reference evidence="5 6" key="1">
    <citation type="submission" date="2016-10" db="EMBL/GenBank/DDBJ databases">
        <authorList>
            <person name="de Groot N.N."/>
        </authorList>
    </citation>
    <scope>NUCLEOTIDE SEQUENCE [LARGE SCALE GENOMIC DNA]</scope>
    <source>
        <strain evidence="5 6">DSM 3857</strain>
    </source>
</reference>
<dbReference type="InterPro" id="IPR004839">
    <property type="entry name" value="Aminotransferase_I/II_large"/>
</dbReference>
<evidence type="ECO:0000313" key="5">
    <source>
        <dbReference type="EMBL" id="SEM56845.1"/>
    </source>
</evidence>
<evidence type="ECO:0000313" key="6">
    <source>
        <dbReference type="Proteomes" id="UP000198761"/>
    </source>
</evidence>
<dbReference type="PROSITE" id="PS00105">
    <property type="entry name" value="AA_TRANSFER_CLASS_1"/>
    <property type="match status" value="1"/>
</dbReference>
<accession>A0A1H7ZEX8</accession>
<evidence type="ECO:0000259" key="4">
    <source>
        <dbReference type="Pfam" id="PF00155"/>
    </source>
</evidence>
<dbReference type="GO" id="GO:0030170">
    <property type="term" value="F:pyridoxal phosphate binding"/>
    <property type="evidence" value="ECO:0007669"/>
    <property type="project" value="InterPro"/>
</dbReference>
<dbReference type="PANTHER" id="PTHR42885:SF1">
    <property type="entry name" value="THREONINE-PHOSPHATE DECARBOXYLASE"/>
    <property type="match status" value="1"/>
</dbReference>
<dbReference type="EMBL" id="FOCE01000001">
    <property type="protein sequence ID" value="SEM56845.1"/>
    <property type="molecule type" value="Genomic_DNA"/>
</dbReference>
<dbReference type="GO" id="GO:0008483">
    <property type="term" value="F:transaminase activity"/>
    <property type="evidence" value="ECO:0007669"/>
    <property type="project" value="UniProtKB-KW"/>
</dbReference>
<dbReference type="AlphaFoldDB" id="A0A1H7ZEX8"/>
<dbReference type="InterPro" id="IPR004838">
    <property type="entry name" value="NHTrfase_class1_PyrdxlP-BS"/>
</dbReference>
<dbReference type="Pfam" id="PF00155">
    <property type="entry name" value="Aminotran_1_2"/>
    <property type="match status" value="1"/>
</dbReference>
<dbReference type="EC" id="2.6.1.-" evidence="3"/>
<evidence type="ECO:0000256" key="1">
    <source>
        <dbReference type="ARBA" id="ARBA00001933"/>
    </source>
</evidence>
<proteinExistence type="inferred from homology"/>
<dbReference type="InterPro" id="IPR015422">
    <property type="entry name" value="PyrdxlP-dep_Trfase_small"/>
</dbReference>
<dbReference type="STRING" id="933059.SAMN04488103_101503"/>
<dbReference type="OrthoDB" id="9799304at2"/>